<keyword evidence="1" id="KW-1133">Transmembrane helix</keyword>
<dbReference type="AlphaFoldDB" id="A0A1J8Q7P8"/>
<proteinExistence type="predicted"/>
<sequence>MNEFAETYAVHIVSKGRSKVLPTIVAMIVILGSGVAIGKHWLVISLSAHHLI</sequence>
<comment type="caution">
    <text evidence="2">The sequence shown here is derived from an EMBL/GenBank/DDBJ whole genome shotgun (WGS) entry which is preliminary data.</text>
</comment>
<gene>
    <name evidence="2" type="ORF">AZE42_11352</name>
</gene>
<dbReference type="Proteomes" id="UP000183567">
    <property type="component" value="Unassembled WGS sequence"/>
</dbReference>
<feature type="transmembrane region" description="Helical" evidence="1">
    <location>
        <begin position="20"/>
        <end position="42"/>
    </location>
</feature>
<evidence type="ECO:0000256" key="1">
    <source>
        <dbReference type="SAM" id="Phobius"/>
    </source>
</evidence>
<dbReference type="EMBL" id="LVVM01001872">
    <property type="protein sequence ID" value="OJA17686.1"/>
    <property type="molecule type" value="Genomic_DNA"/>
</dbReference>
<keyword evidence="1" id="KW-0472">Membrane</keyword>
<organism evidence="2 3">
    <name type="scientific">Rhizopogon vesiculosus</name>
    <dbReference type="NCBI Taxonomy" id="180088"/>
    <lineage>
        <taxon>Eukaryota</taxon>
        <taxon>Fungi</taxon>
        <taxon>Dikarya</taxon>
        <taxon>Basidiomycota</taxon>
        <taxon>Agaricomycotina</taxon>
        <taxon>Agaricomycetes</taxon>
        <taxon>Agaricomycetidae</taxon>
        <taxon>Boletales</taxon>
        <taxon>Suillineae</taxon>
        <taxon>Rhizopogonaceae</taxon>
        <taxon>Rhizopogon</taxon>
    </lineage>
</organism>
<evidence type="ECO:0000313" key="2">
    <source>
        <dbReference type="EMBL" id="OJA17686.1"/>
    </source>
</evidence>
<keyword evidence="1" id="KW-0812">Transmembrane</keyword>
<protein>
    <submittedName>
        <fullName evidence="2">Uncharacterized protein</fullName>
    </submittedName>
</protein>
<evidence type="ECO:0000313" key="3">
    <source>
        <dbReference type="Proteomes" id="UP000183567"/>
    </source>
</evidence>
<dbReference type="OrthoDB" id="2535105at2759"/>
<accession>A0A1J8Q7P8</accession>
<reference evidence="2 3" key="1">
    <citation type="submission" date="2016-03" db="EMBL/GenBank/DDBJ databases">
        <title>Comparative genomics of the ectomycorrhizal sister species Rhizopogon vinicolor and Rhizopogon vesiculosus (Basidiomycota: Boletales) reveals a divergence of the mating type B locus.</title>
        <authorList>
            <person name="Mujic A.B."/>
            <person name="Kuo A."/>
            <person name="Tritt A."/>
            <person name="Lipzen A."/>
            <person name="Chen C."/>
            <person name="Johnson J."/>
            <person name="Sharma A."/>
            <person name="Barry K."/>
            <person name="Grigoriev I.V."/>
            <person name="Spatafora J.W."/>
        </authorList>
    </citation>
    <scope>NUCLEOTIDE SEQUENCE [LARGE SCALE GENOMIC DNA]</scope>
    <source>
        <strain evidence="2 3">AM-OR11-056</strain>
    </source>
</reference>
<name>A0A1J8Q7P8_9AGAM</name>
<keyword evidence="3" id="KW-1185">Reference proteome</keyword>